<evidence type="ECO:0000313" key="3">
    <source>
        <dbReference type="Proteomes" id="UP000011613"/>
    </source>
</evidence>
<reference evidence="1 3" key="1">
    <citation type="journal article" date="2014" name="PLoS Genet.">
        <title>Phylogenetically driven sequencing of extremely halophilic archaea reveals strategies for static and dynamic osmo-response.</title>
        <authorList>
            <person name="Becker E.A."/>
            <person name="Seitzer P.M."/>
            <person name="Tritt A."/>
            <person name="Larsen D."/>
            <person name="Krusor M."/>
            <person name="Yao A.I."/>
            <person name="Wu D."/>
            <person name="Madern D."/>
            <person name="Eisen J.A."/>
            <person name="Darling A.E."/>
            <person name="Facciotti M.T."/>
        </authorList>
    </citation>
    <scope>NUCLEOTIDE SEQUENCE [LARGE SCALE GENOMIC DNA]</scope>
    <source>
        <strain evidence="1 3">SP2</strain>
    </source>
</reference>
<sequence length="169" mass="19296">MESSNYPNRLAVCRCEEFETVVCHTYPALGTLVSNSWIVVDVIFSRLSTFQNRSNERIRTGTALCRQYTFQLRLRGIENCMRAVTSRVVVRRRVSARDGRALEFENCRRVLVWRPFWPNASIERRTRRQPLVSCPRFGGDSRTITSSVDSSACAVPKVGWSMLGSRLSG</sequence>
<dbReference type="EMBL" id="PKKI01000059">
    <property type="protein sequence ID" value="PLK19274.1"/>
    <property type="molecule type" value="Genomic_DNA"/>
</dbReference>
<accession>L9XMQ1</accession>
<gene>
    <name evidence="1" type="ORF">C490_16828</name>
    <name evidence="2" type="ORF">CYV19_15755</name>
</gene>
<comment type="caution">
    <text evidence="1">The sequence shown here is derived from an EMBL/GenBank/DDBJ whole genome shotgun (WGS) entry which is preliminary data.</text>
</comment>
<dbReference type="Proteomes" id="UP000011613">
    <property type="component" value="Unassembled WGS sequence"/>
</dbReference>
<evidence type="ECO:0000313" key="2">
    <source>
        <dbReference type="EMBL" id="PLK19274.1"/>
    </source>
</evidence>
<dbReference type="AlphaFoldDB" id="L9XMQ1"/>
<evidence type="ECO:0000313" key="4">
    <source>
        <dbReference type="Proteomes" id="UP000234484"/>
    </source>
</evidence>
<name>L9XMQ1_NATGS</name>
<dbReference type="Proteomes" id="UP000234484">
    <property type="component" value="Unassembled WGS sequence"/>
</dbReference>
<proteinExistence type="predicted"/>
<dbReference type="EMBL" id="AOIC01000120">
    <property type="protein sequence ID" value="ELY62847.1"/>
    <property type="molecule type" value="Genomic_DNA"/>
</dbReference>
<reference evidence="2 4" key="2">
    <citation type="submission" date="2017-12" db="EMBL/GenBank/DDBJ databases">
        <title>The characterization of oligonucleotides binding to NgAgo.</title>
        <authorList>
            <person name="Jiang L."/>
            <person name="He B."/>
            <person name="Kang J."/>
            <person name="Yu M."/>
            <person name="Li N."/>
            <person name="Fang Y."/>
            <person name="Tang Z."/>
            <person name="Wu P."/>
            <person name="Yao P."/>
            <person name="Huang J."/>
        </authorList>
    </citation>
    <scope>NUCLEOTIDE SEQUENCE [LARGE SCALE GENOMIC DNA]</scope>
    <source>
        <strain evidence="2 4">SP2</strain>
        <tissue evidence="2">Freeze-dried powder thallus</tissue>
    </source>
</reference>
<organism evidence="1 3">
    <name type="scientific">Natronobacterium gregoryi (strain ATCC 43098 / DSM 3393 / CCM 3738 / CIP 104747 / IAM 13177 / JCM 8860 / NBRC 102187 / NCIMB 2189 / SP2)</name>
    <dbReference type="NCBI Taxonomy" id="797304"/>
    <lineage>
        <taxon>Archaea</taxon>
        <taxon>Methanobacteriati</taxon>
        <taxon>Methanobacteriota</taxon>
        <taxon>Stenosarchaea group</taxon>
        <taxon>Halobacteria</taxon>
        <taxon>Halobacteriales</taxon>
        <taxon>Natrialbaceae</taxon>
        <taxon>Natronobacterium</taxon>
    </lineage>
</organism>
<evidence type="ECO:0000313" key="1">
    <source>
        <dbReference type="EMBL" id="ELY62847.1"/>
    </source>
</evidence>
<protein>
    <submittedName>
        <fullName evidence="1">Uncharacterized protein</fullName>
    </submittedName>
</protein>